<dbReference type="PANTHER" id="PTHR30055">
    <property type="entry name" value="HTH-TYPE TRANSCRIPTIONAL REGULATOR RUTR"/>
    <property type="match status" value="1"/>
</dbReference>
<feature type="DNA-binding region" description="H-T-H motif" evidence="4">
    <location>
        <begin position="36"/>
        <end position="55"/>
    </location>
</feature>
<reference evidence="7 8" key="1">
    <citation type="submission" date="2016-10" db="EMBL/GenBank/DDBJ databases">
        <authorList>
            <person name="de Groot N.N."/>
        </authorList>
    </citation>
    <scope>NUCLEOTIDE SEQUENCE [LARGE SCALE GENOMIC DNA]</scope>
    <source>
        <strain evidence="8">P4-7,KCTC 19426,CECT 7604</strain>
    </source>
</reference>
<dbReference type="Proteomes" id="UP000198741">
    <property type="component" value="Chromosome I"/>
</dbReference>
<evidence type="ECO:0000259" key="6">
    <source>
        <dbReference type="PROSITE" id="PS50977"/>
    </source>
</evidence>
<dbReference type="STRING" id="1090615.SAMN04515671_3972"/>
<dbReference type="PROSITE" id="PS50977">
    <property type="entry name" value="HTH_TETR_2"/>
    <property type="match status" value="1"/>
</dbReference>
<dbReference type="Pfam" id="PF00440">
    <property type="entry name" value="TetR_N"/>
    <property type="match status" value="1"/>
</dbReference>
<evidence type="ECO:0000313" key="8">
    <source>
        <dbReference type="Proteomes" id="UP000198741"/>
    </source>
</evidence>
<dbReference type="InterPro" id="IPR050109">
    <property type="entry name" value="HTH-type_TetR-like_transc_reg"/>
</dbReference>
<protein>
    <submittedName>
        <fullName evidence="7">DNA-binding transcriptional regulator, AcrR family</fullName>
    </submittedName>
</protein>
<dbReference type="EMBL" id="LT629710">
    <property type="protein sequence ID" value="SDP38355.1"/>
    <property type="molecule type" value="Genomic_DNA"/>
</dbReference>
<keyword evidence="1" id="KW-0805">Transcription regulation</keyword>
<dbReference type="SUPFAM" id="SSF48498">
    <property type="entry name" value="Tetracyclin repressor-like, C-terminal domain"/>
    <property type="match status" value="1"/>
</dbReference>
<sequence length="233" mass="24588">MTTGRSRQAPLRHLNRDLIVDQALALARVGGVAGVSMRKVANALGVEVMSLYHWVPSRDALLVLMADRSVALIPAPDPALPWPDRLRTVLLDLYQAGLDNPVLFEVLAAEQLRPRTLISAPDAGGAVMRLLESILRMLAEAGLSGPQMVHAFRGLLGIIVGFLVAQVDGLPTARAQTTASGRLGPLGLFDAIDPAEGVSYAVDLFLAGLRHSDGQSPPAPGPEHDQSGADVPP</sequence>
<organism evidence="7 8">
    <name type="scientific">Nakamurella panacisegetis</name>
    <dbReference type="NCBI Taxonomy" id="1090615"/>
    <lineage>
        <taxon>Bacteria</taxon>
        <taxon>Bacillati</taxon>
        <taxon>Actinomycetota</taxon>
        <taxon>Actinomycetes</taxon>
        <taxon>Nakamurellales</taxon>
        <taxon>Nakamurellaceae</taxon>
        <taxon>Nakamurella</taxon>
    </lineage>
</organism>
<keyword evidence="8" id="KW-1185">Reference proteome</keyword>
<evidence type="ECO:0000256" key="5">
    <source>
        <dbReference type="SAM" id="MobiDB-lite"/>
    </source>
</evidence>
<name>A0A1H0S9L8_9ACTN</name>
<gene>
    <name evidence="7" type="ORF">SAMN04515671_3972</name>
</gene>
<evidence type="ECO:0000313" key="7">
    <source>
        <dbReference type="EMBL" id="SDP38355.1"/>
    </source>
</evidence>
<dbReference type="Gene3D" id="1.10.357.10">
    <property type="entry name" value="Tetracycline Repressor, domain 2"/>
    <property type="match status" value="1"/>
</dbReference>
<keyword evidence="3" id="KW-0804">Transcription</keyword>
<evidence type="ECO:0000256" key="1">
    <source>
        <dbReference type="ARBA" id="ARBA00023015"/>
    </source>
</evidence>
<evidence type="ECO:0000256" key="4">
    <source>
        <dbReference type="PROSITE-ProRule" id="PRU00335"/>
    </source>
</evidence>
<dbReference type="SUPFAM" id="SSF46689">
    <property type="entry name" value="Homeodomain-like"/>
    <property type="match status" value="1"/>
</dbReference>
<evidence type="ECO:0000256" key="2">
    <source>
        <dbReference type="ARBA" id="ARBA00023125"/>
    </source>
</evidence>
<dbReference type="OrthoDB" id="329481at2"/>
<dbReference type="AlphaFoldDB" id="A0A1H0S9L8"/>
<feature type="domain" description="HTH tetR-type" evidence="6">
    <location>
        <begin position="13"/>
        <end position="73"/>
    </location>
</feature>
<dbReference type="GO" id="GO:0000976">
    <property type="term" value="F:transcription cis-regulatory region binding"/>
    <property type="evidence" value="ECO:0007669"/>
    <property type="project" value="TreeGrafter"/>
</dbReference>
<dbReference type="InterPro" id="IPR009057">
    <property type="entry name" value="Homeodomain-like_sf"/>
</dbReference>
<dbReference type="PANTHER" id="PTHR30055:SF234">
    <property type="entry name" value="HTH-TYPE TRANSCRIPTIONAL REGULATOR BETI"/>
    <property type="match status" value="1"/>
</dbReference>
<keyword evidence="2 4" id="KW-0238">DNA-binding</keyword>
<accession>A0A1H0S9L8</accession>
<dbReference type="GO" id="GO:0003700">
    <property type="term" value="F:DNA-binding transcription factor activity"/>
    <property type="evidence" value="ECO:0007669"/>
    <property type="project" value="TreeGrafter"/>
</dbReference>
<feature type="region of interest" description="Disordered" evidence="5">
    <location>
        <begin position="211"/>
        <end position="233"/>
    </location>
</feature>
<dbReference type="RefSeq" id="WP_090479424.1">
    <property type="nucleotide sequence ID" value="NZ_LT629710.1"/>
</dbReference>
<proteinExistence type="predicted"/>
<evidence type="ECO:0000256" key="3">
    <source>
        <dbReference type="ARBA" id="ARBA00023163"/>
    </source>
</evidence>
<dbReference type="InterPro" id="IPR036271">
    <property type="entry name" value="Tet_transcr_reg_TetR-rel_C_sf"/>
</dbReference>
<dbReference type="InterPro" id="IPR001647">
    <property type="entry name" value="HTH_TetR"/>
</dbReference>